<feature type="region of interest" description="Disordered" evidence="1">
    <location>
        <begin position="131"/>
        <end position="159"/>
    </location>
</feature>
<evidence type="ECO:0000313" key="2">
    <source>
        <dbReference type="Proteomes" id="UP000813463"/>
    </source>
</evidence>
<feature type="compositionally biased region" description="Polar residues" evidence="1">
    <location>
        <begin position="131"/>
        <end position="147"/>
    </location>
</feature>
<reference evidence="3" key="2">
    <citation type="submission" date="2025-08" db="UniProtKB">
        <authorList>
            <consortium name="RefSeq"/>
        </authorList>
    </citation>
    <scope>IDENTIFICATION</scope>
    <source>
        <tissue evidence="3">Leaf</tissue>
    </source>
</reference>
<name>A0ABM3QS43_SPIOL</name>
<gene>
    <name evidence="3" type="primary">LOC130461916</name>
</gene>
<evidence type="ECO:0000313" key="3">
    <source>
        <dbReference type="RefSeq" id="XP_056686192.1"/>
    </source>
</evidence>
<keyword evidence="2" id="KW-1185">Reference proteome</keyword>
<sequence>MQGIILRDLVATMGVVGWKIKGRGKGCGGRGKGRGGGANQTQAQTQNSGGTTLCNSVLSSDCVVVALASCGTNNLFAGNSNVEGVFGPSPTNIVCQICFHPGHSAIACLSCYYQNSNAALASLPTREHNETTWFPDSGTSSHMTNDLGQPVGGGASQSF</sequence>
<proteinExistence type="predicted"/>
<dbReference type="Proteomes" id="UP000813463">
    <property type="component" value="Chromosome 5"/>
</dbReference>
<protein>
    <recommendedName>
        <fullName evidence="4">Zinc finger LSD1-type domain-containing protein</fullName>
    </recommendedName>
</protein>
<organism evidence="2 3">
    <name type="scientific">Spinacia oleracea</name>
    <name type="common">Spinach</name>
    <dbReference type="NCBI Taxonomy" id="3562"/>
    <lineage>
        <taxon>Eukaryota</taxon>
        <taxon>Viridiplantae</taxon>
        <taxon>Streptophyta</taxon>
        <taxon>Embryophyta</taxon>
        <taxon>Tracheophyta</taxon>
        <taxon>Spermatophyta</taxon>
        <taxon>Magnoliopsida</taxon>
        <taxon>eudicotyledons</taxon>
        <taxon>Gunneridae</taxon>
        <taxon>Pentapetalae</taxon>
        <taxon>Caryophyllales</taxon>
        <taxon>Chenopodiaceae</taxon>
        <taxon>Chenopodioideae</taxon>
        <taxon>Anserineae</taxon>
        <taxon>Spinacia</taxon>
    </lineage>
</organism>
<evidence type="ECO:0000256" key="1">
    <source>
        <dbReference type="SAM" id="MobiDB-lite"/>
    </source>
</evidence>
<evidence type="ECO:0008006" key="4">
    <source>
        <dbReference type="Google" id="ProtNLM"/>
    </source>
</evidence>
<accession>A0ABM3QS43</accession>
<dbReference type="GeneID" id="130461916"/>
<feature type="region of interest" description="Disordered" evidence="1">
    <location>
        <begin position="24"/>
        <end position="45"/>
    </location>
</feature>
<reference evidence="2" key="1">
    <citation type="journal article" date="2021" name="Nat. Commun.">
        <title>Genomic analyses provide insights into spinach domestication and the genetic basis of agronomic traits.</title>
        <authorList>
            <person name="Cai X."/>
            <person name="Sun X."/>
            <person name="Xu C."/>
            <person name="Sun H."/>
            <person name="Wang X."/>
            <person name="Ge C."/>
            <person name="Zhang Z."/>
            <person name="Wang Q."/>
            <person name="Fei Z."/>
            <person name="Jiao C."/>
            <person name="Wang Q."/>
        </authorList>
    </citation>
    <scope>NUCLEOTIDE SEQUENCE [LARGE SCALE GENOMIC DNA]</scope>
    <source>
        <strain evidence="2">cv. Varoflay</strain>
    </source>
</reference>
<feature type="compositionally biased region" description="Gly residues" evidence="1">
    <location>
        <begin position="25"/>
        <end position="38"/>
    </location>
</feature>
<dbReference type="RefSeq" id="XP_056686192.1">
    <property type="nucleotide sequence ID" value="XM_056830214.1"/>
</dbReference>
<feature type="compositionally biased region" description="Gly residues" evidence="1">
    <location>
        <begin position="150"/>
        <end position="159"/>
    </location>
</feature>